<dbReference type="InterPro" id="IPR011008">
    <property type="entry name" value="Dimeric_a/b-barrel"/>
</dbReference>
<dbReference type="InterPro" id="IPR036390">
    <property type="entry name" value="WH_DNA-bd_sf"/>
</dbReference>
<name>A0ABW4F631_9PSEU</name>
<comment type="caution">
    <text evidence="5">The sequence shown here is derived from an EMBL/GenBank/DDBJ whole genome shotgun (WGS) entry which is preliminary data.</text>
</comment>
<dbReference type="SMART" id="SM00344">
    <property type="entry name" value="HTH_ASNC"/>
    <property type="match status" value="1"/>
</dbReference>
<gene>
    <name evidence="5" type="ORF">ACFSJD_36820</name>
</gene>
<dbReference type="PANTHER" id="PTHR30154:SF34">
    <property type="entry name" value="TRANSCRIPTIONAL REGULATOR AZLB"/>
    <property type="match status" value="1"/>
</dbReference>
<keyword evidence="6" id="KW-1185">Reference proteome</keyword>
<evidence type="ECO:0000256" key="1">
    <source>
        <dbReference type="ARBA" id="ARBA00023015"/>
    </source>
</evidence>
<dbReference type="Pfam" id="PF13412">
    <property type="entry name" value="HTH_24"/>
    <property type="match status" value="1"/>
</dbReference>
<dbReference type="PROSITE" id="PS50956">
    <property type="entry name" value="HTH_ASNC_2"/>
    <property type="match status" value="1"/>
</dbReference>
<evidence type="ECO:0000313" key="5">
    <source>
        <dbReference type="EMBL" id="MFD1523096.1"/>
    </source>
</evidence>
<evidence type="ECO:0000256" key="3">
    <source>
        <dbReference type="ARBA" id="ARBA00023163"/>
    </source>
</evidence>
<evidence type="ECO:0000313" key="6">
    <source>
        <dbReference type="Proteomes" id="UP001597114"/>
    </source>
</evidence>
<sequence length="189" mass="20543">MDASLAGLAKVAAKPRAAVPLDDIDLALLRHLAEHARISQRRLAARLGVSAPTVSERMSRLERSGVIRGYAAQIDWDAVGYGVSVYLSVTAAAGYDTAEIMRSLWEIAEVEDVMIVTGSLDMLAKLRVRDHGHLRTLLMERIWQIPGMQRTETLIGMAEMPPKNFAAGLLDHIDRAAAAPQSTVDETTG</sequence>
<dbReference type="RefSeq" id="WP_344726568.1">
    <property type="nucleotide sequence ID" value="NZ_BAAAUS010000039.1"/>
</dbReference>
<dbReference type="InterPro" id="IPR000485">
    <property type="entry name" value="AsnC-type_HTH_dom"/>
</dbReference>
<reference evidence="6" key="1">
    <citation type="journal article" date="2019" name="Int. J. Syst. Evol. Microbiol.">
        <title>The Global Catalogue of Microorganisms (GCM) 10K type strain sequencing project: providing services to taxonomists for standard genome sequencing and annotation.</title>
        <authorList>
            <consortium name="The Broad Institute Genomics Platform"/>
            <consortium name="The Broad Institute Genome Sequencing Center for Infectious Disease"/>
            <person name="Wu L."/>
            <person name="Ma J."/>
        </authorList>
    </citation>
    <scope>NUCLEOTIDE SEQUENCE [LARGE SCALE GENOMIC DNA]</scope>
    <source>
        <strain evidence="6">CCM 7043</strain>
    </source>
</reference>
<dbReference type="CDD" id="cd00090">
    <property type="entry name" value="HTH_ARSR"/>
    <property type="match status" value="1"/>
</dbReference>
<dbReference type="PRINTS" id="PR00033">
    <property type="entry name" value="HTHASNC"/>
</dbReference>
<dbReference type="InterPro" id="IPR019887">
    <property type="entry name" value="Tscrpt_reg_AsnC/Lrp_C"/>
</dbReference>
<keyword evidence="3" id="KW-0804">Transcription</keyword>
<accession>A0ABW4F631</accession>
<organism evidence="5 6">
    <name type="scientific">Pseudonocardia yunnanensis</name>
    <dbReference type="NCBI Taxonomy" id="58107"/>
    <lineage>
        <taxon>Bacteria</taxon>
        <taxon>Bacillati</taxon>
        <taxon>Actinomycetota</taxon>
        <taxon>Actinomycetes</taxon>
        <taxon>Pseudonocardiales</taxon>
        <taxon>Pseudonocardiaceae</taxon>
        <taxon>Pseudonocardia</taxon>
    </lineage>
</organism>
<protein>
    <submittedName>
        <fullName evidence="5">Lrp/AsnC family transcriptional regulator</fullName>
    </submittedName>
</protein>
<dbReference type="InterPro" id="IPR019888">
    <property type="entry name" value="Tscrpt_reg_AsnC-like"/>
</dbReference>
<dbReference type="Proteomes" id="UP001597114">
    <property type="component" value="Unassembled WGS sequence"/>
</dbReference>
<dbReference type="SUPFAM" id="SSF54909">
    <property type="entry name" value="Dimeric alpha+beta barrel"/>
    <property type="match status" value="1"/>
</dbReference>
<keyword evidence="2" id="KW-0238">DNA-binding</keyword>
<dbReference type="SUPFAM" id="SSF46785">
    <property type="entry name" value="Winged helix' DNA-binding domain"/>
    <property type="match status" value="1"/>
</dbReference>
<dbReference type="Pfam" id="PF01037">
    <property type="entry name" value="AsnC_trans_reg"/>
    <property type="match status" value="1"/>
</dbReference>
<dbReference type="InterPro" id="IPR036388">
    <property type="entry name" value="WH-like_DNA-bd_sf"/>
</dbReference>
<feature type="domain" description="HTH asnC-type" evidence="4">
    <location>
        <begin position="21"/>
        <end position="82"/>
    </location>
</feature>
<dbReference type="EMBL" id="JBHUCO010000056">
    <property type="protein sequence ID" value="MFD1523096.1"/>
    <property type="molecule type" value="Genomic_DNA"/>
</dbReference>
<evidence type="ECO:0000256" key="2">
    <source>
        <dbReference type="ARBA" id="ARBA00023125"/>
    </source>
</evidence>
<keyword evidence="1" id="KW-0805">Transcription regulation</keyword>
<proteinExistence type="predicted"/>
<evidence type="ECO:0000259" key="4">
    <source>
        <dbReference type="PROSITE" id="PS50956"/>
    </source>
</evidence>
<dbReference type="Gene3D" id="1.10.10.10">
    <property type="entry name" value="Winged helix-like DNA-binding domain superfamily/Winged helix DNA-binding domain"/>
    <property type="match status" value="1"/>
</dbReference>
<dbReference type="Gene3D" id="3.30.70.920">
    <property type="match status" value="1"/>
</dbReference>
<dbReference type="InterPro" id="IPR011991">
    <property type="entry name" value="ArsR-like_HTH"/>
</dbReference>
<dbReference type="PANTHER" id="PTHR30154">
    <property type="entry name" value="LEUCINE-RESPONSIVE REGULATORY PROTEIN"/>
    <property type="match status" value="1"/>
</dbReference>